<dbReference type="Proteomes" id="UP000198717">
    <property type="component" value="Unassembled WGS sequence"/>
</dbReference>
<dbReference type="PROSITE" id="PS51257">
    <property type="entry name" value="PROKAR_LIPOPROTEIN"/>
    <property type="match status" value="1"/>
</dbReference>
<reference evidence="1 2" key="1">
    <citation type="submission" date="2016-10" db="EMBL/GenBank/DDBJ databases">
        <authorList>
            <person name="Varghese N."/>
            <person name="Submissions S."/>
        </authorList>
    </citation>
    <scope>NUCLEOTIDE SEQUENCE [LARGE SCALE GENOMIC DNA]</scope>
    <source>
        <strain evidence="1 2">DSM 2260</strain>
    </source>
</reference>
<dbReference type="InterPro" id="IPR004155">
    <property type="entry name" value="PBS_lyase_HEAT"/>
</dbReference>
<dbReference type="InterPro" id="IPR011989">
    <property type="entry name" value="ARM-like"/>
</dbReference>
<keyword evidence="2" id="KW-1185">Reference proteome</keyword>
<evidence type="ECO:0000313" key="2">
    <source>
        <dbReference type="Proteomes" id="UP000198717"/>
    </source>
</evidence>
<name>A0ABY0NEA5_9BACT</name>
<sequence length="629" mass="66458">MKGDVMDGELKSGCPRWLAGLVSAVVALALGCARQTWKKEDVMTWEGCCKGADACLALLQEVHGPDTGEQWLSPEQSCAAWKLGREGEDVVPRLIPLLRHADRRVRGGAAQALAKMEEKATDALPALIEAYAREPGGMALHALASLDDERAAPAIVRYLLESPTSALAHLGPTLAPVLLDVLENPESSWEELVLVRHVLSRRASMYTETFVPRLRALLARELEEPTLRRSPGTACPSAPAPGCEAVFDACTPRAAYVASVLAAYGRQGAKAAPEALQALQRADVRLTPVALQALVAFGSPAAVPGVLEQLAVPECRARALASLVSLGDVARPVATEPLLRLLATGEEGWERARAAEALGRVGDAAALEALRQAVYAPHSEVQAAAVDALGSYAFHTHAEELVPLLQRVVTTHASPVARSHARLALEGLAEQEVRHAESIDCTCIIPGRSGGWTLCEGHTSLHLHWEKPKAPPRGSPCAAVPGGDSASVLEAMGEACLVGWDDGEFGGTLEVHEAGRVTVLEEPRANPLRVVRMHGALVVVEGLAHMYGGAGRLVRVDASEGRWRATPWVTLPGAPMAYALDDAGDLVVGTTNQRLDAVVCGRAGTFAPAHVVRVTGDGRLASVEPDGRP</sequence>
<gene>
    <name evidence="1" type="ORF">SAMN04488504_12767</name>
</gene>
<dbReference type="Pfam" id="PF13646">
    <property type="entry name" value="HEAT_2"/>
    <property type="match status" value="2"/>
</dbReference>
<dbReference type="EMBL" id="FNAJ01000027">
    <property type="protein sequence ID" value="SDF27978.1"/>
    <property type="molecule type" value="Genomic_DNA"/>
</dbReference>
<dbReference type="InterPro" id="IPR016024">
    <property type="entry name" value="ARM-type_fold"/>
</dbReference>
<dbReference type="SMART" id="SM00567">
    <property type="entry name" value="EZ_HEAT"/>
    <property type="match status" value="5"/>
</dbReference>
<dbReference type="SUPFAM" id="SSF48371">
    <property type="entry name" value="ARM repeat"/>
    <property type="match status" value="1"/>
</dbReference>
<comment type="caution">
    <text evidence="1">The sequence shown here is derived from an EMBL/GenBank/DDBJ whole genome shotgun (WGS) entry which is preliminary data.</text>
</comment>
<dbReference type="Gene3D" id="1.25.10.10">
    <property type="entry name" value="Leucine-rich Repeat Variant"/>
    <property type="match status" value="2"/>
</dbReference>
<evidence type="ECO:0000313" key="1">
    <source>
        <dbReference type="EMBL" id="SDF27978.1"/>
    </source>
</evidence>
<proteinExistence type="predicted"/>
<organism evidence="1 2">
    <name type="scientific">Myxococcus virescens</name>
    <dbReference type="NCBI Taxonomy" id="83456"/>
    <lineage>
        <taxon>Bacteria</taxon>
        <taxon>Pseudomonadati</taxon>
        <taxon>Myxococcota</taxon>
        <taxon>Myxococcia</taxon>
        <taxon>Myxococcales</taxon>
        <taxon>Cystobacterineae</taxon>
        <taxon>Myxococcaceae</taxon>
        <taxon>Myxococcus</taxon>
    </lineage>
</organism>
<protein>
    <submittedName>
        <fullName evidence="1">HEAT repeat</fullName>
    </submittedName>
</protein>
<accession>A0ABY0NEA5</accession>